<evidence type="ECO:0000256" key="5">
    <source>
        <dbReference type="ARBA" id="ARBA00022691"/>
    </source>
</evidence>
<dbReference type="Proteomes" id="UP000034883">
    <property type="component" value="Chromosome"/>
</dbReference>
<dbReference type="CDD" id="cd11648">
    <property type="entry name" value="RsmI"/>
    <property type="match status" value="1"/>
</dbReference>
<evidence type="ECO:0000313" key="9">
    <source>
        <dbReference type="Proteomes" id="UP000034883"/>
    </source>
</evidence>
<dbReference type="Gene3D" id="3.30.950.10">
    <property type="entry name" value="Methyltransferase, Cobalt-precorrin-4 Transmethylase, Domain 2"/>
    <property type="match status" value="1"/>
</dbReference>
<comment type="catalytic activity">
    <reaction evidence="6">
        <text>cytidine(1402) in 16S rRNA + S-adenosyl-L-methionine = 2'-O-methylcytidine(1402) in 16S rRNA + S-adenosyl-L-homocysteine + H(+)</text>
        <dbReference type="Rhea" id="RHEA:42924"/>
        <dbReference type="Rhea" id="RHEA-COMP:10285"/>
        <dbReference type="Rhea" id="RHEA-COMP:10286"/>
        <dbReference type="ChEBI" id="CHEBI:15378"/>
        <dbReference type="ChEBI" id="CHEBI:57856"/>
        <dbReference type="ChEBI" id="CHEBI:59789"/>
        <dbReference type="ChEBI" id="CHEBI:74495"/>
        <dbReference type="ChEBI" id="CHEBI:82748"/>
        <dbReference type="EC" id="2.1.1.198"/>
    </reaction>
</comment>
<keyword evidence="9" id="KW-1185">Reference proteome</keyword>
<dbReference type="EC" id="2.1.1.198" evidence="6"/>
<dbReference type="AlphaFoldDB" id="A0A0F6YJF7"/>
<comment type="similarity">
    <text evidence="6">Belongs to the methyltransferase superfamily. RsmI family.</text>
</comment>
<evidence type="ECO:0000259" key="7">
    <source>
        <dbReference type="Pfam" id="PF00590"/>
    </source>
</evidence>
<organism evidence="8 9">
    <name type="scientific">Sandaracinus amylolyticus</name>
    <dbReference type="NCBI Taxonomy" id="927083"/>
    <lineage>
        <taxon>Bacteria</taxon>
        <taxon>Pseudomonadati</taxon>
        <taxon>Myxococcota</taxon>
        <taxon>Polyangia</taxon>
        <taxon>Polyangiales</taxon>
        <taxon>Sandaracinaceae</taxon>
        <taxon>Sandaracinus</taxon>
    </lineage>
</organism>
<dbReference type="RefSeq" id="WP_053234558.1">
    <property type="nucleotide sequence ID" value="NZ_CP011125.1"/>
</dbReference>
<comment type="subcellular location">
    <subcellularLocation>
        <location evidence="6">Cytoplasm</location>
    </subcellularLocation>
</comment>
<evidence type="ECO:0000256" key="3">
    <source>
        <dbReference type="ARBA" id="ARBA00022603"/>
    </source>
</evidence>
<name>A0A0F6YJF7_9BACT</name>
<dbReference type="PANTHER" id="PTHR46111">
    <property type="entry name" value="RIBOSOMAL RNA SMALL SUBUNIT METHYLTRANSFERASE I"/>
    <property type="match status" value="1"/>
</dbReference>
<keyword evidence="4 6" id="KW-0808">Transferase</keyword>
<dbReference type="InterPro" id="IPR000878">
    <property type="entry name" value="4pyrrol_Mease"/>
</dbReference>
<dbReference type="Pfam" id="PF00590">
    <property type="entry name" value="TP_methylase"/>
    <property type="match status" value="1"/>
</dbReference>
<evidence type="ECO:0000256" key="1">
    <source>
        <dbReference type="ARBA" id="ARBA00022490"/>
    </source>
</evidence>
<reference evidence="8 9" key="1">
    <citation type="submission" date="2015-03" db="EMBL/GenBank/DDBJ databases">
        <title>Genome assembly of Sandaracinus amylolyticus DSM 53668.</title>
        <authorList>
            <person name="Sharma G."/>
            <person name="Subramanian S."/>
        </authorList>
    </citation>
    <scope>NUCLEOTIDE SEQUENCE [LARGE SCALE GENOMIC DNA]</scope>
    <source>
        <strain evidence="8 9">DSM 53668</strain>
    </source>
</reference>
<dbReference type="KEGG" id="samy:DB32_004427"/>
<dbReference type="PROSITE" id="PS01296">
    <property type="entry name" value="RSMI"/>
    <property type="match status" value="1"/>
</dbReference>
<dbReference type="STRING" id="927083.DB32_004427"/>
<dbReference type="InterPro" id="IPR014777">
    <property type="entry name" value="4pyrrole_Mease_sub1"/>
</dbReference>
<evidence type="ECO:0000256" key="6">
    <source>
        <dbReference type="HAMAP-Rule" id="MF_01877"/>
    </source>
</evidence>
<accession>A0A0F6YJF7</accession>
<gene>
    <name evidence="6" type="primary">rsmI</name>
    <name evidence="8" type="ORF">DB32_004427</name>
</gene>
<keyword evidence="3 6" id="KW-0489">Methyltransferase</keyword>
<dbReference type="PIRSF" id="PIRSF005917">
    <property type="entry name" value="MTase_YraL"/>
    <property type="match status" value="1"/>
</dbReference>
<keyword evidence="1 6" id="KW-0963">Cytoplasm</keyword>
<dbReference type="InterPro" id="IPR018063">
    <property type="entry name" value="SAM_MeTrfase_RsmI_CS"/>
</dbReference>
<evidence type="ECO:0000256" key="4">
    <source>
        <dbReference type="ARBA" id="ARBA00022679"/>
    </source>
</evidence>
<proteinExistence type="inferred from homology"/>
<feature type="domain" description="Tetrapyrrole methylase" evidence="7">
    <location>
        <begin position="5"/>
        <end position="205"/>
    </location>
</feature>
<dbReference type="EMBL" id="CP011125">
    <property type="protein sequence ID" value="AKF07278.1"/>
    <property type="molecule type" value="Genomic_DNA"/>
</dbReference>
<dbReference type="InterPro" id="IPR035996">
    <property type="entry name" value="4pyrrol_Methylase_sf"/>
</dbReference>
<sequence>MSAGKLSIVATPIGNLEDITLRALRVMREADAILAEDTRRTSGLCRHHGVGTPLRAFHAHTPSARIDAIVEELRGGAKLALVSDAGTPLVSDPGAELVRACAEAGITVEAIPGPSAPIAALVASGLAAPSFEFVGFLPRGGGRRTRALASIAKARGAVVLFEAPNRIAATLRDLAGVLGGARQAAVCRELTKLHEEIARGSLDALAEKFAEGTLGEITLVVAAPDVAPEDENEPVDDETVRAWLDDEGLGTREAADRLAEREGIPRKDAYKRVLALAGR</sequence>
<comment type="function">
    <text evidence="6">Catalyzes the 2'-O-methylation of the ribose of cytidine 1402 (C1402) in 16S rRNA.</text>
</comment>
<dbReference type="PANTHER" id="PTHR46111:SF1">
    <property type="entry name" value="RIBOSOMAL RNA SMALL SUBUNIT METHYLTRANSFERASE I"/>
    <property type="match status" value="1"/>
</dbReference>
<dbReference type="InterPro" id="IPR008189">
    <property type="entry name" value="rRNA_ssu_MeTfrase_I"/>
</dbReference>
<dbReference type="Gene3D" id="3.40.1010.10">
    <property type="entry name" value="Cobalt-precorrin-4 Transmethylase, Domain 1"/>
    <property type="match status" value="1"/>
</dbReference>
<dbReference type="NCBIfam" id="TIGR00096">
    <property type="entry name" value="16S rRNA (cytidine(1402)-2'-O)-methyltransferase"/>
    <property type="match status" value="1"/>
</dbReference>
<dbReference type="FunFam" id="3.40.1010.10:FF:000007">
    <property type="entry name" value="Ribosomal RNA small subunit methyltransferase I"/>
    <property type="match status" value="1"/>
</dbReference>
<keyword evidence="5 6" id="KW-0949">S-adenosyl-L-methionine</keyword>
<dbReference type="HAMAP" id="MF_01877">
    <property type="entry name" value="16SrRNA_methyltr_I"/>
    <property type="match status" value="1"/>
</dbReference>
<protein>
    <recommendedName>
        <fullName evidence="6">Ribosomal RNA small subunit methyltransferase I</fullName>
        <ecNumber evidence="6">2.1.1.198</ecNumber>
    </recommendedName>
    <alternativeName>
        <fullName evidence="6">16S rRNA 2'-O-ribose C1402 methyltransferase</fullName>
    </alternativeName>
    <alternativeName>
        <fullName evidence="6">rRNA (cytidine-2'-O-)-methyltransferase RsmI</fullName>
    </alternativeName>
</protein>
<keyword evidence="2 6" id="KW-0698">rRNA processing</keyword>
<evidence type="ECO:0000256" key="2">
    <source>
        <dbReference type="ARBA" id="ARBA00022552"/>
    </source>
</evidence>
<dbReference type="GO" id="GO:0070677">
    <property type="term" value="F:rRNA (cytosine-2'-O-)-methyltransferase activity"/>
    <property type="evidence" value="ECO:0007669"/>
    <property type="project" value="UniProtKB-UniRule"/>
</dbReference>
<dbReference type="SUPFAM" id="SSF53790">
    <property type="entry name" value="Tetrapyrrole methylase"/>
    <property type="match status" value="1"/>
</dbReference>
<evidence type="ECO:0000313" key="8">
    <source>
        <dbReference type="EMBL" id="AKF07278.1"/>
    </source>
</evidence>
<dbReference type="GO" id="GO:0005737">
    <property type="term" value="C:cytoplasm"/>
    <property type="evidence" value="ECO:0007669"/>
    <property type="project" value="UniProtKB-SubCell"/>
</dbReference>
<dbReference type="InterPro" id="IPR014776">
    <property type="entry name" value="4pyrrole_Mease_sub2"/>
</dbReference>